<dbReference type="PANTHER" id="PTHR43028:SF7">
    <property type="entry name" value="3'(2'),5'-BISPHOSPHATE NUCLEOTIDASE CYSQ"/>
    <property type="match status" value="1"/>
</dbReference>
<dbReference type="PRINTS" id="PR00377">
    <property type="entry name" value="IMPHPHTASES"/>
</dbReference>
<dbReference type="EMBL" id="UFRQ01000003">
    <property type="protein sequence ID" value="SUT88529.1"/>
    <property type="molecule type" value="Genomic_DNA"/>
</dbReference>
<comment type="catalytic activity">
    <reaction evidence="1">
        <text>adenosine 3',5'-bisphosphate + H2O = AMP + phosphate</text>
        <dbReference type="Rhea" id="RHEA:10040"/>
        <dbReference type="ChEBI" id="CHEBI:15377"/>
        <dbReference type="ChEBI" id="CHEBI:43474"/>
        <dbReference type="ChEBI" id="CHEBI:58343"/>
        <dbReference type="ChEBI" id="CHEBI:456215"/>
        <dbReference type="EC" id="3.1.3.7"/>
    </reaction>
</comment>
<evidence type="ECO:0000256" key="1">
    <source>
        <dbReference type="HAMAP-Rule" id="MF_02095"/>
    </source>
</evidence>
<keyword evidence="1 2" id="KW-0460">Magnesium</keyword>
<dbReference type="PANTHER" id="PTHR43028">
    <property type="entry name" value="3'(2'),5'-BISPHOSPHATE NUCLEOTIDASE 1"/>
    <property type="match status" value="1"/>
</dbReference>
<evidence type="ECO:0000256" key="2">
    <source>
        <dbReference type="PIRSR" id="PIRSR600760-2"/>
    </source>
</evidence>
<keyword evidence="1 2" id="KW-0479">Metal-binding</keyword>
<dbReference type="NCBIfam" id="TIGR01331">
    <property type="entry name" value="bisphos_cysQ"/>
    <property type="match status" value="1"/>
</dbReference>
<dbReference type="HAMAP" id="MF_02095">
    <property type="entry name" value="CysQ"/>
    <property type="match status" value="1"/>
</dbReference>
<dbReference type="CDD" id="cd01638">
    <property type="entry name" value="CysQ"/>
    <property type="match status" value="1"/>
</dbReference>
<dbReference type="GO" id="GO:0008441">
    <property type="term" value="F:3'(2'),5'-bisphosphate nucleotidase activity"/>
    <property type="evidence" value="ECO:0007669"/>
    <property type="project" value="UniProtKB-UniRule"/>
</dbReference>
<keyword evidence="1 3" id="KW-0378">Hydrolase</keyword>
<protein>
    <recommendedName>
        <fullName evidence="1">3'(2'),5'-bisphosphate nucleotidase CysQ</fullName>
        <ecNumber evidence="1">3.1.3.7</ecNumber>
    </recommendedName>
    <alternativeName>
        <fullName evidence="1">3'(2'),5-bisphosphonucleoside 3'(2')-phosphohydrolase</fullName>
    </alternativeName>
    <alternativeName>
        <fullName evidence="1">3'-phosphoadenosine 5'-phosphate phosphatase</fullName>
        <shortName evidence="1">PAP phosphatase</shortName>
    </alternativeName>
</protein>
<feature type="binding site" evidence="2">
    <location>
        <position position="121"/>
    </location>
    <ligand>
        <name>Mg(2+)</name>
        <dbReference type="ChEBI" id="CHEBI:18420"/>
        <label>1</label>
        <note>catalytic</note>
    </ligand>
</feature>
<evidence type="ECO:0000313" key="4">
    <source>
        <dbReference type="Proteomes" id="UP000254649"/>
    </source>
</evidence>
<feature type="binding site" evidence="2">
    <location>
        <position position="245"/>
    </location>
    <ligand>
        <name>Mg(2+)</name>
        <dbReference type="ChEBI" id="CHEBI:18420"/>
        <label>1</label>
        <note>catalytic</note>
    </ligand>
</feature>
<feature type="binding site" evidence="2">
    <location>
        <position position="118"/>
    </location>
    <ligand>
        <name>Mg(2+)</name>
        <dbReference type="ChEBI" id="CHEBI:18420"/>
        <label>1</label>
        <note>catalytic</note>
    </ligand>
</feature>
<dbReference type="InterPro" id="IPR050725">
    <property type="entry name" value="CysQ/Inositol_MonoPase"/>
</dbReference>
<dbReference type="SUPFAM" id="SSF56655">
    <property type="entry name" value="Carbohydrate phosphatase"/>
    <property type="match status" value="1"/>
</dbReference>
<sequence>MNCVTIRNFSEILLKSTALLRPFRIHFMSKIALSDSLLQSVLSIAQQAGEHIRIFYSTSVDIQTKSDNTPVTEADLFVSQFLTEKLTALTPNLPVLSEENCATPLEVRSKWTQYWLVDPLDGTQQFIDRTGQFSVMIALVENNQPVLGVICAPILGCTYYAMKGFGAFKLSADSKIRLTKRTVDLTQPIKISLGNMKKIDKVRSFLNPNFTYEFHVFGSSGLKGARVAEGITDCYVRLGHTGEWDTAAAQVILGETNGVIFDRTFSPLTYNQRQTFTNPDFMMCADYKIDWQNIFQMPEK</sequence>
<proteinExistence type="inferred from homology"/>
<feature type="binding site" evidence="1">
    <location>
        <position position="245"/>
    </location>
    <ligand>
        <name>Mg(2+)</name>
        <dbReference type="ChEBI" id="CHEBI:18420"/>
        <label>2</label>
    </ligand>
</feature>
<dbReference type="InterPro" id="IPR006240">
    <property type="entry name" value="CysQ"/>
</dbReference>
<feature type="binding site" evidence="1">
    <location>
        <position position="98"/>
    </location>
    <ligand>
        <name>Mg(2+)</name>
        <dbReference type="ChEBI" id="CHEBI:18420"/>
        <label>1</label>
    </ligand>
</feature>
<gene>
    <name evidence="1 3" type="primary">cysQ</name>
    <name evidence="3" type="ORF">NCTC10801_00502</name>
</gene>
<dbReference type="GO" id="GO:0000287">
    <property type="term" value="F:magnesium ion binding"/>
    <property type="evidence" value="ECO:0007669"/>
    <property type="project" value="UniProtKB-UniRule"/>
</dbReference>
<keyword evidence="1" id="KW-0472">Membrane</keyword>
<keyword evidence="4" id="KW-1185">Reference proteome</keyword>
<reference evidence="3 4" key="1">
    <citation type="submission" date="2018-06" db="EMBL/GenBank/DDBJ databases">
        <authorList>
            <consortium name="Pathogen Informatics"/>
            <person name="Doyle S."/>
        </authorList>
    </citation>
    <scope>NUCLEOTIDE SEQUENCE [LARGE SCALE GENOMIC DNA]</scope>
    <source>
        <strain evidence="3 4">NCTC10801</strain>
    </source>
</reference>
<dbReference type="EC" id="3.1.3.7" evidence="1"/>
<keyword evidence="1" id="KW-1003">Cell membrane</keyword>
<dbReference type="GO" id="GO:0000103">
    <property type="term" value="P:sulfate assimilation"/>
    <property type="evidence" value="ECO:0007669"/>
    <property type="project" value="TreeGrafter"/>
</dbReference>
<feature type="binding site" evidence="1">
    <location>
        <position position="98"/>
    </location>
    <ligand>
        <name>substrate</name>
    </ligand>
</feature>
<comment type="cofactor">
    <cofactor evidence="1 2">
        <name>Mg(2+)</name>
        <dbReference type="ChEBI" id="CHEBI:18420"/>
    </cofactor>
</comment>
<feature type="binding site" evidence="1">
    <location>
        <position position="245"/>
    </location>
    <ligand>
        <name>substrate</name>
    </ligand>
</feature>
<feature type="binding site" evidence="1">
    <location>
        <begin position="120"/>
        <end position="123"/>
    </location>
    <ligand>
        <name>substrate</name>
    </ligand>
</feature>
<feature type="binding site" evidence="1">
    <location>
        <position position="118"/>
    </location>
    <ligand>
        <name>Mg(2+)</name>
        <dbReference type="ChEBI" id="CHEBI:18420"/>
        <label>1</label>
    </ligand>
</feature>
<feature type="binding site" evidence="2">
    <location>
        <position position="120"/>
    </location>
    <ligand>
        <name>Mg(2+)</name>
        <dbReference type="ChEBI" id="CHEBI:18420"/>
        <label>1</label>
        <note>catalytic</note>
    </ligand>
</feature>
<dbReference type="Gene3D" id="3.40.190.80">
    <property type="match status" value="1"/>
</dbReference>
<name>A0A380TNM1_9PAST</name>
<comment type="subcellular location">
    <subcellularLocation>
        <location evidence="1">Cell inner membrane</location>
        <topology evidence="1">Peripheral membrane protein</topology>
        <orientation evidence="1">Cytoplasmic side</orientation>
    </subcellularLocation>
</comment>
<feature type="binding site" evidence="1">
    <location>
        <position position="118"/>
    </location>
    <ligand>
        <name>Mg(2+)</name>
        <dbReference type="ChEBI" id="CHEBI:18420"/>
        <label>2</label>
    </ligand>
</feature>
<dbReference type="InterPro" id="IPR000760">
    <property type="entry name" value="Inositol_monophosphatase-like"/>
</dbReference>
<dbReference type="Pfam" id="PF00459">
    <property type="entry name" value="Inositol_P"/>
    <property type="match status" value="1"/>
</dbReference>
<accession>A0A380TNM1</accession>
<feature type="binding site" evidence="2">
    <location>
        <position position="98"/>
    </location>
    <ligand>
        <name>Mg(2+)</name>
        <dbReference type="ChEBI" id="CHEBI:18420"/>
        <label>1</label>
        <note>catalytic</note>
    </ligand>
</feature>
<dbReference type="Proteomes" id="UP000254649">
    <property type="component" value="Unassembled WGS sequence"/>
</dbReference>
<comment type="function">
    <text evidence="1">Converts adenosine-3',5'-bisphosphate (PAP) to AMP.</text>
</comment>
<dbReference type="GO" id="GO:0050427">
    <property type="term" value="P:3'-phosphoadenosine 5'-phosphosulfate metabolic process"/>
    <property type="evidence" value="ECO:0007669"/>
    <property type="project" value="TreeGrafter"/>
</dbReference>
<keyword evidence="1" id="KW-0997">Cell inner membrane</keyword>
<organism evidence="3 4">
    <name type="scientific">[Actinobacillus] rossii</name>
    <dbReference type="NCBI Taxonomy" id="123820"/>
    <lineage>
        <taxon>Bacteria</taxon>
        <taxon>Pseudomonadati</taxon>
        <taxon>Pseudomonadota</taxon>
        <taxon>Gammaproteobacteria</taxon>
        <taxon>Pasteurellales</taxon>
        <taxon>Pasteurellaceae</taxon>
    </lineage>
</organism>
<feature type="binding site" evidence="1">
    <location>
        <position position="121"/>
    </location>
    <ligand>
        <name>Mg(2+)</name>
        <dbReference type="ChEBI" id="CHEBI:18420"/>
        <label>2</label>
    </ligand>
</feature>
<feature type="binding site" evidence="1">
    <location>
        <position position="120"/>
    </location>
    <ligand>
        <name>Mg(2+)</name>
        <dbReference type="ChEBI" id="CHEBI:18420"/>
        <label>1</label>
    </ligand>
</feature>
<dbReference type="GO" id="GO:0005886">
    <property type="term" value="C:plasma membrane"/>
    <property type="evidence" value="ECO:0007669"/>
    <property type="project" value="UniProtKB-SubCell"/>
</dbReference>
<dbReference type="Gene3D" id="3.30.540.10">
    <property type="entry name" value="Fructose-1,6-Bisphosphatase, subunit A, domain 1"/>
    <property type="match status" value="1"/>
</dbReference>
<evidence type="ECO:0000313" key="3">
    <source>
        <dbReference type="EMBL" id="SUT88529.1"/>
    </source>
</evidence>
<comment type="similarity">
    <text evidence="1">Belongs to the inositol monophosphatase superfamily. CysQ family.</text>
</comment>
<dbReference type="AlphaFoldDB" id="A0A380TNM1"/>